<dbReference type="STRING" id="3469.A0A4Y7KIM9"/>
<dbReference type="AlphaFoldDB" id="A0A4Y7KIM9"/>
<dbReference type="Gramene" id="RZC73204">
    <property type="protein sequence ID" value="RZC73204"/>
    <property type="gene ID" value="C5167_048688"/>
</dbReference>
<protein>
    <submittedName>
        <fullName evidence="1">Uncharacterized protein</fullName>
    </submittedName>
</protein>
<evidence type="ECO:0000313" key="1">
    <source>
        <dbReference type="EMBL" id="RZC73204.1"/>
    </source>
</evidence>
<gene>
    <name evidence="1" type="ORF">C5167_048688</name>
</gene>
<sequence>MLDSTFELITLASSNSHLSIFIISNLIIIVLLINGLKSGEGGDTDSTSSEQQTLVSEVSSSNIQITEKIPEKGVNDSSLSLELDDHTNSNLTGDDSIWSDQKCVFHNVSSVKIEITDDKPEKLGNEKKQILDDQIDNSDNCIDAKIIDIDYEDELRRRAEEFIEKINKRWKQEKLATLSSSK</sequence>
<name>A0A4Y7KIM9_PAPSO</name>
<keyword evidence="2" id="KW-1185">Reference proteome</keyword>
<organism evidence="1 2">
    <name type="scientific">Papaver somniferum</name>
    <name type="common">Opium poppy</name>
    <dbReference type="NCBI Taxonomy" id="3469"/>
    <lineage>
        <taxon>Eukaryota</taxon>
        <taxon>Viridiplantae</taxon>
        <taxon>Streptophyta</taxon>
        <taxon>Embryophyta</taxon>
        <taxon>Tracheophyta</taxon>
        <taxon>Spermatophyta</taxon>
        <taxon>Magnoliopsida</taxon>
        <taxon>Ranunculales</taxon>
        <taxon>Papaveraceae</taxon>
        <taxon>Papaveroideae</taxon>
        <taxon>Papaver</taxon>
    </lineage>
</organism>
<dbReference type="EMBL" id="CM010722">
    <property type="protein sequence ID" value="RZC73204.1"/>
    <property type="molecule type" value="Genomic_DNA"/>
</dbReference>
<dbReference type="PANTHER" id="PTHR36595:SF1">
    <property type="entry name" value="TRANSMEMBRANE PROTEIN"/>
    <property type="match status" value="1"/>
</dbReference>
<reference evidence="1 2" key="1">
    <citation type="journal article" date="2018" name="Science">
        <title>The opium poppy genome and morphinan production.</title>
        <authorList>
            <person name="Guo L."/>
            <person name="Winzer T."/>
            <person name="Yang X."/>
            <person name="Li Y."/>
            <person name="Ning Z."/>
            <person name="He Z."/>
            <person name="Teodor R."/>
            <person name="Lu Y."/>
            <person name="Bowser T.A."/>
            <person name="Graham I.A."/>
            <person name="Ye K."/>
        </authorList>
    </citation>
    <scope>NUCLEOTIDE SEQUENCE [LARGE SCALE GENOMIC DNA]</scope>
    <source>
        <strain evidence="2">cv. HN1</strain>
        <tissue evidence="1">Leaves</tissue>
    </source>
</reference>
<dbReference type="Proteomes" id="UP000316621">
    <property type="component" value="Chromosome 8"/>
</dbReference>
<accession>A0A4Y7KIM9</accession>
<proteinExistence type="predicted"/>
<dbReference type="PANTHER" id="PTHR36595">
    <property type="entry name" value="TRANSMEMBRANE PROTEIN"/>
    <property type="match status" value="1"/>
</dbReference>
<evidence type="ECO:0000313" key="2">
    <source>
        <dbReference type="Proteomes" id="UP000316621"/>
    </source>
</evidence>